<dbReference type="InterPro" id="IPR050968">
    <property type="entry name" value="Cytochrome_c_oxidase_bac_sub4"/>
</dbReference>
<dbReference type="PANTHER" id="PTHR36835:SF1">
    <property type="entry name" value="CYTOCHROME BO(3) UBIQUINOL OXIDASE SUBUNIT 4"/>
    <property type="match status" value="1"/>
</dbReference>
<dbReference type="RefSeq" id="WP_094095637.1">
    <property type="nucleotide sequence ID" value="NZ_BMHF01000007.1"/>
</dbReference>
<dbReference type="PANTHER" id="PTHR36835">
    <property type="entry name" value="CYTOCHROME BO(3) UBIQUINOL OXIDASE SUBUNIT 4"/>
    <property type="match status" value="1"/>
</dbReference>
<comment type="subcellular location">
    <subcellularLocation>
        <location evidence="1">Cell membrane</location>
        <topology evidence="1">Multi-pass membrane protein</topology>
    </subcellularLocation>
</comment>
<dbReference type="InterPro" id="IPR014210">
    <property type="entry name" value="Cyt_o_ubiqinol_oxidase_su4"/>
</dbReference>
<dbReference type="Pfam" id="PF03626">
    <property type="entry name" value="COX4_pro"/>
    <property type="match status" value="1"/>
</dbReference>
<comment type="caution">
    <text evidence="11">The sequence shown here is derived from an EMBL/GenBank/DDBJ whole genome shotgun (WGS) entry which is preliminary data.</text>
</comment>
<protein>
    <submittedName>
        <fullName evidence="11">Cytochrome o ubiquinol oxidase subunit IV</fullName>
    </submittedName>
</protein>
<proteinExistence type="inferred from homology"/>
<keyword evidence="5 10" id="KW-0812">Transmembrane</keyword>
<name>A0ABQ1G3V8_9BACL</name>
<evidence type="ECO:0000256" key="6">
    <source>
        <dbReference type="ARBA" id="ARBA00022982"/>
    </source>
</evidence>
<feature type="transmembrane region" description="Helical" evidence="10">
    <location>
        <begin position="52"/>
        <end position="70"/>
    </location>
</feature>
<comment type="similarity">
    <text evidence="2">Belongs to the cytochrome c oxidase bacterial subunit 4 family.</text>
</comment>
<keyword evidence="4" id="KW-1003">Cell membrane</keyword>
<dbReference type="Proteomes" id="UP000609323">
    <property type="component" value="Unassembled WGS sequence"/>
</dbReference>
<dbReference type="EMBL" id="BMHF01000007">
    <property type="protein sequence ID" value="GGA36942.1"/>
    <property type="molecule type" value="Genomic_DNA"/>
</dbReference>
<evidence type="ECO:0000256" key="10">
    <source>
        <dbReference type="SAM" id="Phobius"/>
    </source>
</evidence>
<evidence type="ECO:0000256" key="3">
    <source>
        <dbReference type="ARBA" id="ARBA00022448"/>
    </source>
</evidence>
<feature type="transmembrane region" description="Helical" evidence="10">
    <location>
        <begin position="82"/>
        <end position="104"/>
    </location>
</feature>
<evidence type="ECO:0000313" key="11">
    <source>
        <dbReference type="EMBL" id="GGA36942.1"/>
    </source>
</evidence>
<evidence type="ECO:0000256" key="4">
    <source>
        <dbReference type="ARBA" id="ARBA00022475"/>
    </source>
</evidence>
<evidence type="ECO:0000256" key="8">
    <source>
        <dbReference type="ARBA" id="ARBA00023002"/>
    </source>
</evidence>
<evidence type="ECO:0000256" key="9">
    <source>
        <dbReference type="ARBA" id="ARBA00023136"/>
    </source>
</evidence>
<feature type="transmembrane region" description="Helical" evidence="10">
    <location>
        <begin position="21"/>
        <end position="40"/>
    </location>
</feature>
<keyword evidence="8" id="KW-0560">Oxidoreductase</keyword>
<organism evidence="11 12">
    <name type="scientific">Paenibacillus physcomitrellae</name>
    <dbReference type="NCBI Taxonomy" id="1619311"/>
    <lineage>
        <taxon>Bacteria</taxon>
        <taxon>Bacillati</taxon>
        <taxon>Bacillota</taxon>
        <taxon>Bacilli</taxon>
        <taxon>Bacillales</taxon>
        <taxon>Paenibacillaceae</taxon>
        <taxon>Paenibacillus</taxon>
    </lineage>
</organism>
<keyword evidence="7 10" id="KW-1133">Transmembrane helix</keyword>
<dbReference type="NCBIfam" id="TIGR02847">
    <property type="entry name" value="CyoD"/>
    <property type="match status" value="1"/>
</dbReference>
<dbReference type="InterPro" id="IPR005171">
    <property type="entry name" value="Cyt_c_oxidase_su4_prok"/>
</dbReference>
<gene>
    <name evidence="11" type="primary">cyoD</name>
    <name evidence="11" type="ORF">GCM10010917_22580</name>
</gene>
<evidence type="ECO:0000256" key="1">
    <source>
        <dbReference type="ARBA" id="ARBA00004651"/>
    </source>
</evidence>
<accession>A0ABQ1G3V8</accession>
<evidence type="ECO:0000256" key="5">
    <source>
        <dbReference type="ARBA" id="ARBA00022692"/>
    </source>
</evidence>
<keyword evidence="12" id="KW-1185">Reference proteome</keyword>
<evidence type="ECO:0000313" key="12">
    <source>
        <dbReference type="Proteomes" id="UP000609323"/>
    </source>
</evidence>
<keyword evidence="9 10" id="KW-0472">Membrane</keyword>
<keyword evidence="6" id="KW-0249">Electron transport</keyword>
<sequence>MANDHAAVTHTDAEAHGSLKSYTLGFIISLVLTALPVAIVLGDLMDGVQKKVVLMLAGVLQLVVQLVFFMHLREERKPRYNLMSLALGLFILIIIVAGSMWIMLYNTVAS</sequence>
<reference evidence="12" key="1">
    <citation type="journal article" date="2019" name="Int. J. Syst. Evol. Microbiol.">
        <title>The Global Catalogue of Microorganisms (GCM) 10K type strain sequencing project: providing services to taxonomists for standard genome sequencing and annotation.</title>
        <authorList>
            <consortium name="The Broad Institute Genomics Platform"/>
            <consortium name="The Broad Institute Genome Sequencing Center for Infectious Disease"/>
            <person name="Wu L."/>
            <person name="Ma J."/>
        </authorList>
    </citation>
    <scope>NUCLEOTIDE SEQUENCE [LARGE SCALE GENOMIC DNA]</scope>
    <source>
        <strain evidence="12">CGMCC 1.15044</strain>
    </source>
</reference>
<evidence type="ECO:0000256" key="7">
    <source>
        <dbReference type="ARBA" id="ARBA00022989"/>
    </source>
</evidence>
<evidence type="ECO:0000256" key="2">
    <source>
        <dbReference type="ARBA" id="ARBA00008079"/>
    </source>
</evidence>
<keyword evidence="3" id="KW-0813">Transport</keyword>